<gene>
    <name evidence="1" type="ORF">GWI33_021464</name>
</gene>
<name>A0A834IW07_RHYFE</name>
<keyword evidence="2" id="KW-1185">Reference proteome</keyword>
<dbReference type="OrthoDB" id="272985at2759"/>
<dbReference type="Proteomes" id="UP000625711">
    <property type="component" value="Unassembled WGS sequence"/>
</dbReference>
<dbReference type="PANTHER" id="PTHR10492:SF57">
    <property type="entry name" value="ATP-DEPENDENT DNA HELICASE"/>
    <property type="match status" value="1"/>
</dbReference>
<evidence type="ECO:0000313" key="1">
    <source>
        <dbReference type="EMBL" id="KAF7284890.1"/>
    </source>
</evidence>
<proteinExistence type="predicted"/>
<organism evidence="1 2">
    <name type="scientific">Rhynchophorus ferrugineus</name>
    <name type="common">Red palm weevil</name>
    <name type="synonym">Curculio ferrugineus</name>
    <dbReference type="NCBI Taxonomy" id="354439"/>
    <lineage>
        <taxon>Eukaryota</taxon>
        <taxon>Metazoa</taxon>
        <taxon>Ecdysozoa</taxon>
        <taxon>Arthropoda</taxon>
        <taxon>Hexapoda</taxon>
        <taxon>Insecta</taxon>
        <taxon>Pterygota</taxon>
        <taxon>Neoptera</taxon>
        <taxon>Endopterygota</taxon>
        <taxon>Coleoptera</taxon>
        <taxon>Polyphaga</taxon>
        <taxon>Cucujiformia</taxon>
        <taxon>Curculionidae</taxon>
        <taxon>Dryophthorinae</taxon>
        <taxon>Rhynchophorus</taxon>
    </lineage>
</organism>
<accession>A0A834IW07</accession>
<comment type="caution">
    <text evidence="1">The sequence shown here is derived from an EMBL/GenBank/DDBJ whole genome shotgun (WGS) entry which is preliminary data.</text>
</comment>
<dbReference type="PANTHER" id="PTHR10492">
    <property type="match status" value="1"/>
</dbReference>
<dbReference type="AlphaFoldDB" id="A0A834IW07"/>
<reference evidence="1" key="1">
    <citation type="submission" date="2020-08" db="EMBL/GenBank/DDBJ databases">
        <title>Genome sequencing and assembly of the red palm weevil Rhynchophorus ferrugineus.</title>
        <authorList>
            <person name="Dias G.B."/>
            <person name="Bergman C.M."/>
            <person name="Manee M."/>
        </authorList>
    </citation>
    <scope>NUCLEOTIDE SEQUENCE</scope>
    <source>
        <strain evidence="1">AA-2017</strain>
        <tissue evidence="1">Whole larva</tissue>
    </source>
</reference>
<sequence length="119" mass="13472">MEYCNSVKSIRYICKYANKGSDMAVFAVTNTNDEISQYQMGRYDDVVNSPTEFLNSLELPGLPPHNLKLKVKKIMNNVIKATVIKGKYKGEDVLIPRIPMIPGNLPLDFKRLQLPKALN</sequence>
<protein>
    <recommendedName>
        <fullName evidence="3">ATP-dependent DNA helicase</fullName>
    </recommendedName>
</protein>
<dbReference type="EMBL" id="JAACXV010000067">
    <property type="protein sequence ID" value="KAF7284890.1"/>
    <property type="molecule type" value="Genomic_DNA"/>
</dbReference>
<evidence type="ECO:0008006" key="3">
    <source>
        <dbReference type="Google" id="ProtNLM"/>
    </source>
</evidence>
<evidence type="ECO:0000313" key="2">
    <source>
        <dbReference type="Proteomes" id="UP000625711"/>
    </source>
</evidence>